<proteinExistence type="predicted"/>
<comment type="caution">
    <text evidence="1">The sequence shown here is derived from an EMBL/GenBank/DDBJ whole genome shotgun (WGS) entry which is preliminary data.</text>
</comment>
<sequence length="64" mass="7500">MKFVETLGVARLDGDLKLREFSKSSTNKACTLYVNLKPSFVESLNQMCVIFREKFFSTQDKRRF</sequence>
<reference evidence="1 2" key="1">
    <citation type="journal article" date="2019" name="Genome Biol. Evol.">
        <title>Insights into the evolution of the New World diploid cottons (Gossypium, subgenus Houzingenia) based on genome sequencing.</title>
        <authorList>
            <person name="Grover C.E."/>
            <person name="Arick M.A. 2nd"/>
            <person name="Thrash A."/>
            <person name="Conover J.L."/>
            <person name="Sanders W.S."/>
            <person name="Peterson D.G."/>
            <person name="Frelichowski J.E."/>
            <person name="Scheffler J.A."/>
            <person name="Scheffler B.E."/>
            <person name="Wendel J.F."/>
        </authorList>
    </citation>
    <scope>NUCLEOTIDE SEQUENCE [LARGE SCALE GENOMIC DNA]</scope>
    <source>
        <strain evidence="1">8</strain>
        <tissue evidence="1">Leaf</tissue>
    </source>
</reference>
<accession>A0A7J8NUW3</accession>
<dbReference type="Proteomes" id="UP000593578">
    <property type="component" value="Unassembled WGS sequence"/>
</dbReference>
<organism evidence="1 2">
    <name type="scientific">Gossypium raimondii</name>
    <name type="common">Peruvian cotton</name>
    <name type="synonym">Gossypium klotzschianum subsp. raimondii</name>
    <dbReference type="NCBI Taxonomy" id="29730"/>
    <lineage>
        <taxon>Eukaryota</taxon>
        <taxon>Viridiplantae</taxon>
        <taxon>Streptophyta</taxon>
        <taxon>Embryophyta</taxon>
        <taxon>Tracheophyta</taxon>
        <taxon>Spermatophyta</taxon>
        <taxon>Magnoliopsida</taxon>
        <taxon>eudicotyledons</taxon>
        <taxon>Gunneridae</taxon>
        <taxon>Pentapetalae</taxon>
        <taxon>rosids</taxon>
        <taxon>malvids</taxon>
        <taxon>Malvales</taxon>
        <taxon>Malvaceae</taxon>
        <taxon>Malvoideae</taxon>
        <taxon>Gossypium</taxon>
    </lineage>
</organism>
<name>A0A7J8NUW3_GOSRA</name>
<evidence type="ECO:0000313" key="1">
    <source>
        <dbReference type="EMBL" id="MBA0580713.1"/>
    </source>
</evidence>
<evidence type="ECO:0000313" key="2">
    <source>
        <dbReference type="Proteomes" id="UP000593578"/>
    </source>
</evidence>
<protein>
    <submittedName>
        <fullName evidence="1">Uncharacterized protein</fullName>
    </submittedName>
</protein>
<gene>
    <name evidence="1" type="ORF">Gorai_022919</name>
</gene>
<dbReference type="EMBL" id="JABEZZ010000002">
    <property type="protein sequence ID" value="MBA0580713.1"/>
    <property type="molecule type" value="Genomic_DNA"/>
</dbReference>
<dbReference type="AlphaFoldDB" id="A0A7J8NUW3"/>